<keyword evidence="18" id="KW-1185">Reference proteome</keyword>
<dbReference type="SUPFAM" id="SSF49303">
    <property type="entry name" value="beta-Galactosidase/glucuronidase domain"/>
    <property type="match status" value="2"/>
</dbReference>
<evidence type="ECO:0000256" key="6">
    <source>
        <dbReference type="ARBA" id="ARBA00022525"/>
    </source>
</evidence>
<feature type="domain" description="Beta-mannosidase Ig-fold" evidence="14">
    <location>
        <begin position="758"/>
        <end position="839"/>
    </location>
</feature>
<dbReference type="Gene3D" id="3.20.20.80">
    <property type="entry name" value="Glycosidases"/>
    <property type="match status" value="1"/>
</dbReference>
<evidence type="ECO:0000256" key="11">
    <source>
        <dbReference type="ARBA" id="ARBA00041069"/>
    </source>
</evidence>
<feature type="domain" description="Mannosidase Ig/CBM-like" evidence="15">
    <location>
        <begin position="668"/>
        <end position="755"/>
    </location>
</feature>
<protein>
    <recommendedName>
        <fullName evidence="11">Beta-mannosidase B</fullName>
        <ecNumber evidence="5">3.2.1.25</ecNumber>
    </recommendedName>
    <alternativeName>
        <fullName evidence="12">Mannanase B</fullName>
    </alternativeName>
</protein>
<keyword evidence="6" id="KW-0964">Secreted</keyword>
<evidence type="ECO:0000256" key="8">
    <source>
        <dbReference type="ARBA" id="ARBA00023180"/>
    </source>
</evidence>
<dbReference type="InterPro" id="IPR054593">
    <property type="entry name" value="Beta-mannosidase-like_N2"/>
</dbReference>
<dbReference type="Pfam" id="PF22666">
    <property type="entry name" value="Glyco_hydro_2_N2"/>
    <property type="match status" value="1"/>
</dbReference>
<dbReference type="EC" id="3.2.1.25" evidence="5"/>
<gene>
    <name evidence="17" type="ORF">QEH59_00760</name>
</gene>
<dbReference type="InterPro" id="IPR050887">
    <property type="entry name" value="Beta-mannosidase_GH2"/>
</dbReference>
<comment type="similarity">
    <text evidence="10">Belongs to the glycosyl hydrolase 2 family. Beta-mannosidase B subfamily.</text>
</comment>
<dbReference type="InterPro" id="IPR017853">
    <property type="entry name" value="GH"/>
</dbReference>
<comment type="caution">
    <text evidence="17">The sequence shown here is derived from an EMBL/GenBank/DDBJ whole genome shotgun (WGS) entry which is preliminary data.</text>
</comment>
<keyword evidence="8" id="KW-0325">Glycoprotein</keyword>
<comment type="pathway">
    <text evidence="3">Glycan metabolism; N-glycan degradation.</text>
</comment>
<comment type="subunit">
    <text evidence="4">Homodimer.</text>
</comment>
<dbReference type="Pfam" id="PF17753">
    <property type="entry name" value="Ig_mannosidase"/>
    <property type="match status" value="1"/>
</dbReference>
<organism evidence="17 18">
    <name type="scientific">Thalassobacterium sedimentorum</name>
    <dbReference type="NCBI Taxonomy" id="3041258"/>
    <lineage>
        <taxon>Bacteria</taxon>
        <taxon>Pseudomonadati</taxon>
        <taxon>Verrucomicrobiota</taxon>
        <taxon>Opitutia</taxon>
        <taxon>Puniceicoccales</taxon>
        <taxon>Coraliomargaritaceae</taxon>
        <taxon>Thalassobacterium</taxon>
    </lineage>
</organism>
<dbReference type="PANTHER" id="PTHR43730">
    <property type="entry name" value="BETA-MANNOSIDASE"/>
    <property type="match status" value="1"/>
</dbReference>
<dbReference type="SUPFAM" id="SSF49785">
    <property type="entry name" value="Galactose-binding domain-like"/>
    <property type="match status" value="1"/>
</dbReference>
<evidence type="ECO:0000313" key="18">
    <source>
        <dbReference type="Proteomes" id="UP001243717"/>
    </source>
</evidence>
<dbReference type="Gene3D" id="2.60.120.260">
    <property type="entry name" value="Galactose-binding domain-like"/>
    <property type="match status" value="1"/>
</dbReference>
<evidence type="ECO:0000313" key="17">
    <source>
        <dbReference type="EMBL" id="MDQ8192935.1"/>
    </source>
</evidence>
<name>A0ABU1ADW8_9BACT</name>
<evidence type="ECO:0000256" key="3">
    <source>
        <dbReference type="ARBA" id="ARBA00004740"/>
    </source>
</evidence>
<accession>A0ABU1ADW8</accession>
<dbReference type="InterPro" id="IPR013783">
    <property type="entry name" value="Ig-like_fold"/>
</dbReference>
<dbReference type="InterPro" id="IPR006102">
    <property type="entry name" value="Ig-like_GH2"/>
</dbReference>
<dbReference type="SUPFAM" id="SSF51445">
    <property type="entry name" value="(Trans)glycosidases"/>
    <property type="match status" value="1"/>
</dbReference>
<dbReference type="Proteomes" id="UP001243717">
    <property type="component" value="Unassembled WGS sequence"/>
</dbReference>
<dbReference type="InterPro" id="IPR041625">
    <property type="entry name" value="Beta-mannosidase_Ig"/>
</dbReference>
<evidence type="ECO:0000256" key="5">
    <source>
        <dbReference type="ARBA" id="ARBA00012754"/>
    </source>
</evidence>
<reference evidence="17 18" key="1">
    <citation type="submission" date="2023-04" db="EMBL/GenBank/DDBJ databases">
        <title>A novel bacteria isolated from coastal sediment.</title>
        <authorList>
            <person name="Liu X.-J."/>
            <person name="Du Z.-J."/>
        </authorList>
    </citation>
    <scope>NUCLEOTIDE SEQUENCE [LARGE SCALE GENOMIC DNA]</scope>
    <source>
        <strain evidence="17 18">SDUM461004</strain>
    </source>
</reference>
<dbReference type="Pfam" id="PF17786">
    <property type="entry name" value="Mannosidase_ig"/>
    <property type="match status" value="1"/>
</dbReference>
<evidence type="ECO:0000256" key="2">
    <source>
        <dbReference type="ARBA" id="ARBA00004613"/>
    </source>
</evidence>
<evidence type="ECO:0000256" key="10">
    <source>
        <dbReference type="ARBA" id="ARBA00038429"/>
    </source>
</evidence>
<evidence type="ECO:0000256" key="4">
    <source>
        <dbReference type="ARBA" id="ARBA00011738"/>
    </source>
</evidence>
<proteinExistence type="inferred from homology"/>
<evidence type="ECO:0000259" key="13">
    <source>
        <dbReference type="Pfam" id="PF00703"/>
    </source>
</evidence>
<evidence type="ECO:0000259" key="16">
    <source>
        <dbReference type="Pfam" id="PF22666"/>
    </source>
</evidence>
<evidence type="ECO:0000259" key="15">
    <source>
        <dbReference type="Pfam" id="PF17786"/>
    </source>
</evidence>
<evidence type="ECO:0000256" key="1">
    <source>
        <dbReference type="ARBA" id="ARBA00000829"/>
    </source>
</evidence>
<comment type="catalytic activity">
    <reaction evidence="1">
        <text>Hydrolysis of terminal, non-reducing beta-D-mannose residues in beta-D-mannosides.</text>
        <dbReference type="EC" id="3.2.1.25"/>
    </reaction>
</comment>
<evidence type="ECO:0000256" key="7">
    <source>
        <dbReference type="ARBA" id="ARBA00022801"/>
    </source>
</evidence>
<evidence type="ECO:0000259" key="14">
    <source>
        <dbReference type="Pfam" id="PF17753"/>
    </source>
</evidence>
<dbReference type="PANTHER" id="PTHR43730:SF1">
    <property type="entry name" value="BETA-MANNOSIDASE"/>
    <property type="match status" value="1"/>
</dbReference>
<evidence type="ECO:0000256" key="9">
    <source>
        <dbReference type="ARBA" id="ARBA00023295"/>
    </source>
</evidence>
<dbReference type="Gene3D" id="2.60.40.10">
    <property type="entry name" value="Immunoglobulins"/>
    <property type="match status" value="2"/>
</dbReference>
<keyword evidence="7 17" id="KW-0378">Hydrolase</keyword>
<dbReference type="EMBL" id="JARXIC010000001">
    <property type="protein sequence ID" value="MDQ8192935.1"/>
    <property type="molecule type" value="Genomic_DNA"/>
</dbReference>
<keyword evidence="9" id="KW-0326">Glycosidase</keyword>
<dbReference type="InterPro" id="IPR036156">
    <property type="entry name" value="Beta-gal/glucu_dom_sf"/>
</dbReference>
<dbReference type="Pfam" id="PF00703">
    <property type="entry name" value="Glyco_hydro_2"/>
    <property type="match status" value="1"/>
</dbReference>
<dbReference type="GO" id="GO:0016787">
    <property type="term" value="F:hydrolase activity"/>
    <property type="evidence" value="ECO:0007669"/>
    <property type="project" value="UniProtKB-KW"/>
</dbReference>
<dbReference type="InterPro" id="IPR041447">
    <property type="entry name" value="Mannosidase_ig"/>
</dbReference>
<dbReference type="InterPro" id="IPR008979">
    <property type="entry name" value="Galactose-bd-like_sf"/>
</dbReference>
<feature type="domain" description="Beta-mannosidase-like galactose-binding" evidence="16">
    <location>
        <begin position="29"/>
        <end position="199"/>
    </location>
</feature>
<dbReference type="RefSeq" id="WP_308983443.1">
    <property type="nucleotide sequence ID" value="NZ_JARXIC010000001.1"/>
</dbReference>
<comment type="subcellular location">
    <subcellularLocation>
        <location evidence="2">Secreted</location>
    </subcellularLocation>
</comment>
<evidence type="ECO:0000256" key="12">
    <source>
        <dbReference type="ARBA" id="ARBA00041614"/>
    </source>
</evidence>
<feature type="domain" description="Glycoside hydrolase family 2 immunoglobulin-like beta-sandwich" evidence="13">
    <location>
        <begin position="219"/>
        <end position="311"/>
    </location>
</feature>
<sequence length="848" mass="98098">MNFAGTDTQSISSSQSTVPKLHQTLNGEWNYHSKGDNKISGKATVPGCIHTDLLREGKIDAPYFRDNEAKLFWIGEENWIYEKEFKVEEHILAQPIHSLHCKGLDTLAQLNLNGHTIGQTDNMYRHWSFDVTQYLKPGKNLLRIEFQAATPWLRERKESSKVALQKVGSYEALPRAELRKEPCNFGWDWGPVLTTCGIWLPIYLEGHQGTKLQTAKIEQFHKNGQVELKVSPEFEGNKQTTGQTVVRLYRNDLLITESIQKTTEPHALTVKDPDLWWPAGMGEAALYQLQVQHKSPQDAVINTINYRIGLRTIRLITKDEANGQSFYFEVNGKPIFSKGSNWIPADSFPNNVSESKMRQLLEDAKAANMNMIRVWGGGYYEPNVFFDICDELGLMVWQDFMFCCSTYPTDNDAFMQNVAQELREQITRLRHHASLCLWCGNNELEMYHTGDRWDAMHMPWSEYAKLFDQLMPQLVKELNPECNYWPGSPHSPQGNRLDYNNPSCGDAHIWDVWFHDKESSYHLDCSHRYISEFGFSSFAHPTTINSFTDPEDRIIGSYVLGQHQRNRKGDGMILNHIFKRFKLPSSFEKIVWLSQITQGDIMREAIEHWRRLQPHTMGALYWQLNDCWPVTSWSTLDYKGRWKASHYMTRRYFAPLLLSVKKLGEGNAFEIWLTQDVESEISGQLEVKAWRTSGELLHTENLTLGPTLILSDAIARYQNSQFLKKASKQEVIIEVKFRMNEQVSTALHHFIPLKHVKLEKPEIQVEFDVQVAENKLQIKLQTNRPSPFTFVDLADQELRASDNFVHLFPNDTQVLNVALNNSRKSNDWLQKLTISNLYELCKSEVEHD</sequence>